<dbReference type="AlphaFoldDB" id="A0A0L8FV63"/>
<sequence length="50" mass="5930">MYKHKTLLHPINLRTMYKINIELRKIATKNIQTILCFLYINLHTTAGENT</sequence>
<dbReference type="EMBL" id="KQ426140">
    <property type="protein sequence ID" value="KOF68592.1"/>
    <property type="molecule type" value="Genomic_DNA"/>
</dbReference>
<name>A0A0L8FV63_OCTBM</name>
<organism evidence="1">
    <name type="scientific">Octopus bimaculoides</name>
    <name type="common">California two-spotted octopus</name>
    <dbReference type="NCBI Taxonomy" id="37653"/>
    <lineage>
        <taxon>Eukaryota</taxon>
        <taxon>Metazoa</taxon>
        <taxon>Spiralia</taxon>
        <taxon>Lophotrochozoa</taxon>
        <taxon>Mollusca</taxon>
        <taxon>Cephalopoda</taxon>
        <taxon>Coleoidea</taxon>
        <taxon>Octopodiformes</taxon>
        <taxon>Octopoda</taxon>
        <taxon>Incirrata</taxon>
        <taxon>Octopodidae</taxon>
        <taxon>Octopus</taxon>
    </lineage>
</organism>
<protein>
    <submittedName>
        <fullName evidence="1">Uncharacterized protein</fullName>
    </submittedName>
</protein>
<gene>
    <name evidence="1" type="ORF">OCBIM_22006913mg</name>
</gene>
<proteinExistence type="predicted"/>
<evidence type="ECO:0000313" key="1">
    <source>
        <dbReference type="EMBL" id="KOF68592.1"/>
    </source>
</evidence>
<accession>A0A0L8FV63</accession>
<reference evidence="1" key="1">
    <citation type="submission" date="2015-07" db="EMBL/GenBank/DDBJ databases">
        <title>MeaNS - Measles Nucleotide Surveillance Program.</title>
        <authorList>
            <person name="Tran T."/>
            <person name="Druce J."/>
        </authorList>
    </citation>
    <scope>NUCLEOTIDE SEQUENCE</scope>
    <source>
        <strain evidence="1">UCB-OBI-ISO-001</strain>
        <tissue evidence="1">Gonad</tissue>
    </source>
</reference>